<feature type="transmembrane region" description="Helical" evidence="1">
    <location>
        <begin position="78"/>
        <end position="101"/>
    </location>
</feature>
<reference evidence="2" key="1">
    <citation type="submission" date="2020-11" db="EMBL/GenBank/DDBJ databases">
        <authorList>
            <person name="Tran Van P."/>
        </authorList>
    </citation>
    <scope>NUCLEOTIDE SEQUENCE</scope>
</reference>
<feature type="non-terminal residue" evidence="2">
    <location>
        <position position="113"/>
    </location>
</feature>
<evidence type="ECO:0000313" key="2">
    <source>
        <dbReference type="EMBL" id="CAD7655857.1"/>
    </source>
</evidence>
<protein>
    <submittedName>
        <fullName evidence="2">Uncharacterized protein</fullName>
    </submittedName>
</protein>
<evidence type="ECO:0000256" key="1">
    <source>
        <dbReference type="SAM" id="Phobius"/>
    </source>
</evidence>
<sequence length="113" mass="12768">VFPVYTTQSSVTQQPIWDRPIYHISGTPRQPTHRPHVPESQEPPTIYVVQVREIPKTFVKETAKPSQPVQKSTSDRTVMLIGVIAIIAIVVVIIAPIVLYLKVWRRTNTVCNA</sequence>
<accession>A0A7R9M908</accession>
<keyword evidence="1" id="KW-0812">Transmembrane</keyword>
<organism evidence="2">
    <name type="scientific">Oppiella nova</name>
    <dbReference type="NCBI Taxonomy" id="334625"/>
    <lineage>
        <taxon>Eukaryota</taxon>
        <taxon>Metazoa</taxon>
        <taxon>Ecdysozoa</taxon>
        <taxon>Arthropoda</taxon>
        <taxon>Chelicerata</taxon>
        <taxon>Arachnida</taxon>
        <taxon>Acari</taxon>
        <taxon>Acariformes</taxon>
        <taxon>Sarcoptiformes</taxon>
        <taxon>Oribatida</taxon>
        <taxon>Brachypylina</taxon>
        <taxon>Oppioidea</taxon>
        <taxon>Oppiidae</taxon>
        <taxon>Oppiella</taxon>
    </lineage>
</organism>
<gene>
    <name evidence="2" type="ORF">ONB1V03_LOCUS12498</name>
</gene>
<keyword evidence="3" id="KW-1185">Reference proteome</keyword>
<keyword evidence="1" id="KW-1133">Transmembrane helix</keyword>
<proteinExistence type="predicted"/>
<dbReference type="Proteomes" id="UP000728032">
    <property type="component" value="Unassembled WGS sequence"/>
</dbReference>
<name>A0A7R9M908_9ACAR</name>
<dbReference type="AlphaFoldDB" id="A0A7R9M908"/>
<dbReference type="EMBL" id="OC925000">
    <property type="protein sequence ID" value="CAD7655857.1"/>
    <property type="molecule type" value="Genomic_DNA"/>
</dbReference>
<evidence type="ECO:0000313" key="3">
    <source>
        <dbReference type="Proteomes" id="UP000728032"/>
    </source>
</evidence>
<dbReference type="EMBL" id="CAJPVJ010010175">
    <property type="protein sequence ID" value="CAG2173044.1"/>
    <property type="molecule type" value="Genomic_DNA"/>
</dbReference>
<keyword evidence="1" id="KW-0472">Membrane</keyword>